<dbReference type="WBParaSite" id="maker-uti_cns_0014533-snap-gene-0.2-mRNA-1">
    <property type="protein sequence ID" value="maker-uti_cns_0014533-snap-gene-0.2-mRNA-1"/>
    <property type="gene ID" value="maker-uti_cns_0014533-snap-gene-0.2"/>
</dbReference>
<dbReference type="GO" id="GO:0003743">
    <property type="term" value="F:translation initiation factor activity"/>
    <property type="evidence" value="ECO:0007669"/>
    <property type="project" value="UniProtKB-UniRule"/>
</dbReference>
<dbReference type="Gene3D" id="3.30.70.330">
    <property type="match status" value="1"/>
</dbReference>
<comment type="similarity">
    <text evidence="5">Belongs to the eIF-3 subunit G family.</text>
</comment>
<keyword evidence="4 5" id="KW-0648">Protein biosynthesis</keyword>
<feature type="region of interest" description="Disordered" evidence="7">
    <location>
        <begin position="138"/>
        <end position="216"/>
    </location>
</feature>
<dbReference type="GO" id="GO:0001732">
    <property type="term" value="P:formation of cytoplasmic translation initiation complex"/>
    <property type="evidence" value="ECO:0007669"/>
    <property type="project" value="UniProtKB-UniRule"/>
</dbReference>
<dbReference type="SMART" id="SM00360">
    <property type="entry name" value="RRM"/>
    <property type="match status" value="1"/>
</dbReference>
<dbReference type="GO" id="GO:0016282">
    <property type="term" value="C:eukaryotic 43S preinitiation complex"/>
    <property type="evidence" value="ECO:0007669"/>
    <property type="project" value="UniProtKB-UniRule"/>
</dbReference>
<comment type="subunit">
    <text evidence="5">Component of the eukaryotic translation initiation factor 3 (eIF-3) complex.</text>
</comment>
<dbReference type="HAMAP" id="MF_03006">
    <property type="entry name" value="eIF3g"/>
    <property type="match status" value="1"/>
</dbReference>
<evidence type="ECO:0000313" key="11">
    <source>
        <dbReference type="WBParaSite" id="maker-uti_cns_0014533-snap-gene-0.2-mRNA-1"/>
    </source>
</evidence>
<evidence type="ECO:0000259" key="8">
    <source>
        <dbReference type="PROSITE" id="PS50102"/>
    </source>
</evidence>
<dbReference type="PROSITE" id="PS50102">
    <property type="entry name" value="RRM"/>
    <property type="match status" value="1"/>
</dbReference>
<dbReference type="InterPro" id="IPR017334">
    <property type="entry name" value="eIF3_g"/>
</dbReference>
<keyword evidence="3 6" id="KW-0694">RNA-binding</keyword>
<feature type="domain" description="RRM" evidence="8">
    <location>
        <begin position="216"/>
        <end position="294"/>
    </location>
</feature>
<evidence type="ECO:0000256" key="6">
    <source>
        <dbReference type="PROSITE-ProRule" id="PRU00176"/>
    </source>
</evidence>
<dbReference type="WBParaSite" id="maker-uti_cns_0000233-snap-gene-2.13-mRNA-1">
    <property type="protein sequence ID" value="maker-uti_cns_0000233-snap-gene-2.13-mRNA-1"/>
    <property type="gene ID" value="maker-uti_cns_0000233-snap-gene-2.13"/>
</dbReference>
<organism evidence="9 10">
    <name type="scientific">Macrostomum lignano</name>
    <dbReference type="NCBI Taxonomy" id="282301"/>
    <lineage>
        <taxon>Eukaryota</taxon>
        <taxon>Metazoa</taxon>
        <taxon>Spiralia</taxon>
        <taxon>Lophotrochozoa</taxon>
        <taxon>Platyhelminthes</taxon>
        <taxon>Rhabditophora</taxon>
        <taxon>Macrostomorpha</taxon>
        <taxon>Macrostomida</taxon>
        <taxon>Macrostomidae</taxon>
        <taxon>Macrostomum</taxon>
    </lineage>
</organism>
<dbReference type="PANTHER" id="PTHR10352">
    <property type="entry name" value="EUKARYOTIC TRANSLATION INITIATION FACTOR 3 SUBUNIT G"/>
    <property type="match status" value="1"/>
</dbReference>
<evidence type="ECO:0000313" key="9">
    <source>
        <dbReference type="Proteomes" id="UP000095280"/>
    </source>
</evidence>
<dbReference type="AlphaFoldDB" id="A0A1I8FWM7"/>
<dbReference type="SUPFAM" id="SSF54928">
    <property type="entry name" value="RNA-binding domain, RBD"/>
    <property type="match status" value="1"/>
</dbReference>
<dbReference type="InterPro" id="IPR012677">
    <property type="entry name" value="Nucleotide-bd_a/b_plait_sf"/>
</dbReference>
<dbReference type="GO" id="GO:0033290">
    <property type="term" value="C:eukaryotic 48S preinitiation complex"/>
    <property type="evidence" value="ECO:0007669"/>
    <property type="project" value="UniProtKB-UniRule"/>
</dbReference>
<sequence>MSDWAQEMEDAEQMKCQLPAPVMEYDKSKGIKREISYQRDEDGNLFKVISELQVQVRKLSKNIARRKEWKKYGAAESDGPGPNSANTYPAEEVFMQFVSGRPEDEVEKQADDLASKMPKNIATCRICRGPHFTTRCPFKDRQDSLDPDQQLSLTPGAPSSAVAGSNAAASTLNAGAPTTPVVKEAGGKYIPPGLRQAATSGGSPGGPMDKRRDDQPTIRVTNLPEDTTEEDLANLFNPFGKIHRIFLAKDKLTMVSKGFAFITYQRKEDAQKAITGVSGFGYGNLILKVEWARPAND</sequence>
<dbReference type="Pfam" id="PF00076">
    <property type="entry name" value="RRM_1"/>
    <property type="match status" value="1"/>
</dbReference>
<proteinExistence type="inferred from homology"/>
<evidence type="ECO:0000313" key="10">
    <source>
        <dbReference type="WBParaSite" id="maker-uti_cns_0000233-snap-gene-2.13-mRNA-1"/>
    </source>
</evidence>
<accession>A0A1I8FWM7</accession>
<evidence type="ECO:0000256" key="4">
    <source>
        <dbReference type="ARBA" id="ARBA00022917"/>
    </source>
</evidence>
<evidence type="ECO:0000256" key="2">
    <source>
        <dbReference type="ARBA" id="ARBA00022540"/>
    </source>
</evidence>
<dbReference type="InterPro" id="IPR035979">
    <property type="entry name" value="RBD_domain_sf"/>
</dbReference>
<comment type="function">
    <text evidence="5">RNA-binding component of the eukaryotic translation initiation factor 3 (eIF-3) complex, which is involved in protein synthesis of a specialized repertoire of mRNAs and, together with other initiation factors, stimulates binding of mRNA and methionyl-tRNAi to the 40S ribosome. The eIF-3 complex specifically targets and initiates translation of a subset of mRNAs involved in cell proliferation. This subunit can bind 18S rRNA.</text>
</comment>
<dbReference type="PIRSF" id="PIRSF037949">
    <property type="entry name" value="Transl_init_eIF-3_RNA-bind"/>
    <property type="match status" value="1"/>
</dbReference>
<keyword evidence="9" id="KW-1185">Reference proteome</keyword>
<dbReference type="InterPro" id="IPR034240">
    <property type="entry name" value="eIF3G_RRM"/>
</dbReference>
<evidence type="ECO:0000256" key="7">
    <source>
        <dbReference type="SAM" id="MobiDB-lite"/>
    </source>
</evidence>
<reference evidence="10 11" key="1">
    <citation type="submission" date="2016-11" db="UniProtKB">
        <authorList>
            <consortium name="WormBaseParasite"/>
        </authorList>
    </citation>
    <scope>IDENTIFICATION</scope>
</reference>
<comment type="subcellular location">
    <subcellularLocation>
        <location evidence="5">Cytoplasm</location>
    </subcellularLocation>
</comment>
<dbReference type="GO" id="GO:0005852">
    <property type="term" value="C:eukaryotic translation initiation factor 3 complex"/>
    <property type="evidence" value="ECO:0007669"/>
    <property type="project" value="UniProtKB-UniRule"/>
</dbReference>
<protein>
    <recommendedName>
        <fullName evidence="5">Eukaryotic translation initiation factor 3 subunit G</fullName>
        <shortName evidence="5">eIF3g</shortName>
    </recommendedName>
    <alternativeName>
        <fullName evidence="5">Eukaryotic translation initiation factor 3 RNA-binding subunit</fullName>
        <shortName evidence="5">eIF-3 RNA-binding subunit</shortName>
    </alternativeName>
    <alternativeName>
        <fullName evidence="5">Eukaryotic translation initiation factor 3 subunit 4</fullName>
    </alternativeName>
</protein>
<feature type="compositionally biased region" description="Low complexity" evidence="7">
    <location>
        <begin position="155"/>
        <end position="170"/>
    </location>
</feature>
<dbReference type="CDD" id="cd12933">
    <property type="entry name" value="eIF3G"/>
    <property type="match status" value="1"/>
</dbReference>
<name>A0A1I8FWM7_9PLAT</name>
<dbReference type="InterPro" id="IPR024675">
    <property type="entry name" value="eIF3g_N"/>
</dbReference>
<dbReference type="Pfam" id="PF12353">
    <property type="entry name" value="eIF3g"/>
    <property type="match status" value="1"/>
</dbReference>
<dbReference type="Proteomes" id="UP000095280">
    <property type="component" value="Unplaced"/>
</dbReference>
<evidence type="ECO:0000256" key="5">
    <source>
        <dbReference type="HAMAP-Rule" id="MF_03006"/>
    </source>
</evidence>
<evidence type="ECO:0000256" key="1">
    <source>
        <dbReference type="ARBA" id="ARBA00022490"/>
    </source>
</evidence>
<keyword evidence="1 5" id="KW-0963">Cytoplasm</keyword>
<dbReference type="InterPro" id="IPR000504">
    <property type="entry name" value="RRM_dom"/>
</dbReference>
<dbReference type="GO" id="GO:0003723">
    <property type="term" value="F:RNA binding"/>
    <property type="evidence" value="ECO:0007669"/>
    <property type="project" value="UniProtKB-UniRule"/>
</dbReference>
<dbReference type="CDD" id="cd12408">
    <property type="entry name" value="RRM_eIF3G_like"/>
    <property type="match status" value="1"/>
</dbReference>
<keyword evidence="2 5" id="KW-0396">Initiation factor</keyword>
<evidence type="ECO:0000256" key="3">
    <source>
        <dbReference type="ARBA" id="ARBA00022884"/>
    </source>
</evidence>